<evidence type="ECO:0000313" key="15">
    <source>
        <dbReference type="EnsemblPlants" id="Bo5g137200.1"/>
    </source>
</evidence>
<dbReference type="Gramene" id="Bo5g137200.1">
    <property type="protein sequence ID" value="Bo5g137200.1"/>
    <property type="gene ID" value="Bo5g137200"/>
</dbReference>
<evidence type="ECO:0000256" key="4">
    <source>
        <dbReference type="ARBA" id="ARBA00022723"/>
    </source>
</evidence>
<keyword evidence="4" id="KW-0479">Metal-binding</keyword>
<keyword evidence="11" id="KW-0119">Carbohydrate metabolism</keyword>
<keyword evidence="5" id="KW-0547">Nucleotide-binding</keyword>
<evidence type="ECO:0000256" key="7">
    <source>
        <dbReference type="ARBA" id="ARBA00022840"/>
    </source>
</evidence>
<keyword evidence="10" id="KW-0472">Membrane</keyword>
<dbReference type="Pfam" id="PF00288">
    <property type="entry name" value="GHMP_kinases_N"/>
    <property type="match status" value="1"/>
</dbReference>
<feature type="compositionally biased region" description="Low complexity" evidence="13">
    <location>
        <begin position="66"/>
        <end position="80"/>
    </location>
</feature>
<keyword evidence="7" id="KW-0067">ATP-binding</keyword>
<dbReference type="eggNOG" id="KOG0631">
    <property type="taxonomic scope" value="Eukaryota"/>
</dbReference>
<dbReference type="PRINTS" id="PR00959">
    <property type="entry name" value="MEVGALKINASE"/>
</dbReference>
<sequence>MSASTVSLTANPTAAIRRTPVISGDKKSTLDLPPSESHANTNQDPIRGEAAAERSNSYDVGPVIRKSGSSTAAGTKSTTAQRRTRKVQGTKNEKTPWTRVVRVFAKQLGALLLLAGLIQLVRRVVIKETPLSSHSSFPIETEMGLSELESRIAAVDGLVRTTAKMMQVQVEFLDKKMGGETRALRETMESTSSALEAELKKVDSRVDRLQASVEEVNSKPLVSREELERVYEELKKSKVDESSFSDVSIDELRAYAREIVEKEIGKHAADGLGRVDYALASGGAFVMDHSDPFLVGNWFGTSRRRVHSKAVKMLTPSFGEPGQCFPLKGSNGFVQVRLRAPVVPEAVTLEHVSKAVAYDRTSAPKDCRVSGWLEDEKDMESETRLLLTEFTYDLDRSNAQTFDIAESANSGLVNTVRLDFTSNHGSDSHTCIYRFRVHGRELDSVSATVTHISALPPPFFFVSPPSQKSHERIKNITTRSQSAKSFTTMSWPTESELTAIKEAVSKMTGRDTEEVRVVVAPYRICPLGAHIDHQGGAVSAMTINKGILLGFVPSGDTQVQLRSAQFEGEVCFRVDEIQHPVGLANKNGAPKDQSIWGTYARGALYALQTSNKNVKQGIVGCISGSDGLDSSGLSSSAAVGVAYLLALENANEMTVSATENIEYDRLIENGYLGLRNGILDQSAILLSSYGCLTYMDCKTMDHKLIQGPELEKPFRILLAFSGLRQALTTNPGYNLRVAECQEAAKVLLTASGNSELEPTLCNVEHAVYEAHKLEERSITSRKTCGLLKANALEFFCRRLEAWATGNLEEFGKLISASGLSSIENYECGAEPLIQLYKILLKAPGVYGARFSGAGFRGCCVAFVDAEKAEEAASYVKDEYEKAQPEFAKKLNGGKPVLICEAGDSARVL</sequence>
<dbReference type="GO" id="GO:0005524">
    <property type="term" value="F:ATP binding"/>
    <property type="evidence" value="ECO:0007669"/>
    <property type="project" value="UniProtKB-KW"/>
</dbReference>
<dbReference type="InterPro" id="IPR014721">
    <property type="entry name" value="Ribsml_uS5_D2-typ_fold_subgr"/>
</dbReference>
<keyword evidence="3" id="KW-0812">Transmembrane</keyword>
<evidence type="ECO:0000256" key="10">
    <source>
        <dbReference type="ARBA" id="ARBA00023136"/>
    </source>
</evidence>
<evidence type="ECO:0000256" key="12">
    <source>
        <dbReference type="SAM" id="Coils"/>
    </source>
</evidence>
<proteinExistence type="predicted"/>
<dbReference type="OMA" id="TMSWPTE"/>
<dbReference type="PANTHER" id="PTHR12911">
    <property type="entry name" value="SAD1/UNC-84-LIKE PROTEIN-RELATED"/>
    <property type="match status" value="1"/>
</dbReference>
<dbReference type="eggNOG" id="KOG2687">
    <property type="taxonomic scope" value="Eukaryota"/>
</dbReference>
<dbReference type="FunFam" id="3.30.70.890:FF:000001">
    <property type="entry name" value="Galactokinase"/>
    <property type="match status" value="1"/>
</dbReference>
<keyword evidence="2" id="KW-0808">Transferase</keyword>
<keyword evidence="16" id="KW-1185">Reference proteome</keyword>
<dbReference type="SUPFAM" id="SSF54211">
    <property type="entry name" value="Ribosomal protein S5 domain 2-like"/>
    <property type="match status" value="1"/>
</dbReference>
<reference evidence="15" key="2">
    <citation type="submission" date="2015-03" db="UniProtKB">
        <authorList>
            <consortium name="EnsemblPlants"/>
        </authorList>
    </citation>
    <scope>IDENTIFICATION</scope>
</reference>
<evidence type="ECO:0000313" key="16">
    <source>
        <dbReference type="Proteomes" id="UP000032141"/>
    </source>
</evidence>
<organism evidence="15 16">
    <name type="scientific">Brassica oleracea var. oleracea</name>
    <dbReference type="NCBI Taxonomy" id="109376"/>
    <lineage>
        <taxon>Eukaryota</taxon>
        <taxon>Viridiplantae</taxon>
        <taxon>Streptophyta</taxon>
        <taxon>Embryophyta</taxon>
        <taxon>Tracheophyta</taxon>
        <taxon>Spermatophyta</taxon>
        <taxon>Magnoliopsida</taxon>
        <taxon>eudicotyledons</taxon>
        <taxon>Gunneridae</taxon>
        <taxon>Pentapetalae</taxon>
        <taxon>rosids</taxon>
        <taxon>malvids</taxon>
        <taxon>Brassicales</taxon>
        <taxon>Brassicaceae</taxon>
        <taxon>Brassiceae</taxon>
        <taxon>Brassica</taxon>
    </lineage>
</organism>
<evidence type="ECO:0000256" key="8">
    <source>
        <dbReference type="ARBA" id="ARBA00022842"/>
    </source>
</evidence>
<keyword evidence="12" id="KW-0175">Coiled coil</keyword>
<dbReference type="InterPro" id="IPR006204">
    <property type="entry name" value="GHMP_kinase_N_dom"/>
</dbReference>
<dbReference type="InterPro" id="IPR013750">
    <property type="entry name" value="GHMP_kinase_C_dom"/>
</dbReference>
<comment type="subcellular location">
    <subcellularLocation>
        <location evidence="1">Membrane</location>
    </subcellularLocation>
</comment>
<dbReference type="InterPro" id="IPR012919">
    <property type="entry name" value="SUN_dom"/>
</dbReference>
<dbReference type="InterPro" id="IPR020568">
    <property type="entry name" value="Ribosomal_Su5_D2-typ_SF"/>
</dbReference>
<dbReference type="EnsemblPlants" id="Bo5g137200.1">
    <property type="protein sequence ID" value="Bo5g137200.1"/>
    <property type="gene ID" value="Bo5g137200"/>
</dbReference>
<evidence type="ECO:0000256" key="3">
    <source>
        <dbReference type="ARBA" id="ARBA00022692"/>
    </source>
</evidence>
<dbReference type="PANTHER" id="PTHR12911:SF47">
    <property type="entry name" value="SUN DOMAIN-CONTAINING PROTEIN 2"/>
    <property type="match status" value="1"/>
</dbReference>
<dbReference type="SUPFAM" id="SSF55060">
    <property type="entry name" value="GHMP Kinase, C-terminal domain"/>
    <property type="match status" value="1"/>
</dbReference>
<keyword evidence="6" id="KW-0418">Kinase</keyword>
<evidence type="ECO:0000256" key="1">
    <source>
        <dbReference type="ARBA" id="ARBA00004370"/>
    </source>
</evidence>
<name>A0A0D3CLD4_BRAOL</name>
<dbReference type="InterPro" id="IPR045119">
    <property type="entry name" value="SUN1-5"/>
</dbReference>
<dbReference type="GO" id="GO:0005635">
    <property type="term" value="C:nuclear envelope"/>
    <property type="evidence" value="ECO:0007669"/>
    <property type="project" value="TreeGrafter"/>
</dbReference>
<evidence type="ECO:0000256" key="13">
    <source>
        <dbReference type="SAM" id="MobiDB-lite"/>
    </source>
</evidence>
<accession>A0A0D3CLD4</accession>
<dbReference type="Gene3D" id="3.30.70.890">
    <property type="entry name" value="GHMP kinase, C-terminal domain"/>
    <property type="match status" value="1"/>
</dbReference>
<dbReference type="GO" id="GO:0043495">
    <property type="term" value="F:protein-membrane adaptor activity"/>
    <property type="evidence" value="ECO:0007669"/>
    <property type="project" value="TreeGrafter"/>
</dbReference>
<reference evidence="15 16" key="1">
    <citation type="journal article" date="2014" name="Genome Biol.">
        <title>Transcriptome and methylome profiling reveals relics of genome dominance in the mesopolyploid Brassica oleracea.</title>
        <authorList>
            <person name="Parkin I.A."/>
            <person name="Koh C."/>
            <person name="Tang H."/>
            <person name="Robinson S.J."/>
            <person name="Kagale S."/>
            <person name="Clarke W.E."/>
            <person name="Town C.D."/>
            <person name="Nixon J."/>
            <person name="Krishnakumar V."/>
            <person name="Bidwell S.L."/>
            <person name="Denoeud F."/>
            <person name="Belcram H."/>
            <person name="Links M.G."/>
            <person name="Just J."/>
            <person name="Clarke C."/>
            <person name="Bender T."/>
            <person name="Huebert T."/>
            <person name="Mason A.S."/>
            <person name="Pires J.C."/>
            <person name="Barker G."/>
            <person name="Moore J."/>
            <person name="Walley P.G."/>
            <person name="Manoli S."/>
            <person name="Batley J."/>
            <person name="Edwards D."/>
            <person name="Nelson M.N."/>
            <person name="Wang X."/>
            <person name="Paterson A.H."/>
            <person name="King G."/>
            <person name="Bancroft I."/>
            <person name="Chalhoub B."/>
            <person name="Sharpe A.G."/>
        </authorList>
    </citation>
    <scope>NUCLEOTIDE SEQUENCE</scope>
    <source>
        <strain evidence="15 16">cv. TO1000</strain>
    </source>
</reference>
<dbReference type="Proteomes" id="UP000032141">
    <property type="component" value="Chromosome C5"/>
</dbReference>
<dbReference type="STRING" id="109376.A0A0D3CLD4"/>
<evidence type="ECO:0000259" key="14">
    <source>
        <dbReference type="PROSITE" id="PS51469"/>
    </source>
</evidence>
<dbReference type="GO" id="GO:0016301">
    <property type="term" value="F:kinase activity"/>
    <property type="evidence" value="ECO:0007669"/>
    <property type="project" value="UniProtKB-KW"/>
</dbReference>
<keyword evidence="9" id="KW-1133">Transmembrane helix</keyword>
<dbReference type="Gene3D" id="3.30.230.10">
    <property type="match status" value="1"/>
</dbReference>
<dbReference type="InterPro" id="IPR036554">
    <property type="entry name" value="GHMP_kinase_C_sf"/>
</dbReference>
<evidence type="ECO:0000256" key="6">
    <source>
        <dbReference type="ARBA" id="ARBA00022777"/>
    </source>
</evidence>
<keyword evidence="8" id="KW-0460">Magnesium</keyword>
<dbReference type="PROSITE" id="PS51469">
    <property type="entry name" value="SUN"/>
    <property type="match status" value="1"/>
</dbReference>
<dbReference type="GO" id="GO:0005996">
    <property type="term" value="P:monosaccharide metabolic process"/>
    <property type="evidence" value="ECO:0007669"/>
    <property type="project" value="UniProtKB-ARBA"/>
</dbReference>
<feature type="domain" description="SUN" evidence="14">
    <location>
        <begin position="267"/>
        <end position="442"/>
    </location>
</feature>
<dbReference type="GO" id="GO:0016020">
    <property type="term" value="C:membrane"/>
    <property type="evidence" value="ECO:0007669"/>
    <property type="project" value="UniProtKB-SubCell"/>
</dbReference>
<dbReference type="Gene3D" id="2.60.120.260">
    <property type="entry name" value="Galactose-binding domain-like"/>
    <property type="match status" value="1"/>
</dbReference>
<evidence type="ECO:0000256" key="2">
    <source>
        <dbReference type="ARBA" id="ARBA00022679"/>
    </source>
</evidence>
<dbReference type="Pfam" id="PF08544">
    <property type="entry name" value="GHMP_kinases_C"/>
    <property type="match status" value="1"/>
</dbReference>
<dbReference type="Pfam" id="PF07738">
    <property type="entry name" value="Sad1_UNC"/>
    <property type="match status" value="1"/>
</dbReference>
<feature type="region of interest" description="Disordered" evidence="13">
    <location>
        <begin position="17"/>
        <end position="93"/>
    </location>
</feature>
<protein>
    <recommendedName>
        <fullName evidence="14">SUN domain-containing protein</fullName>
    </recommendedName>
</protein>
<evidence type="ECO:0000256" key="9">
    <source>
        <dbReference type="ARBA" id="ARBA00022989"/>
    </source>
</evidence>
<feature type="coiled-coil region" evidence="12">
    <location>
        <begin position="192"/>
        <end position="219"/>
    </location>
</feature>
<dbReference type="AlphaFoldDB" id="A0A0D3CLD4"/>
<dbReference type="HOGENOM" id="CLU_319903_0_0_1"/>
<evidence type="ECO:0000256" key="11">
    <source>
        <dbReference type="ARBA" id="ARBA00023277"/>
    </source>
</evidence>
<evidence type="ECO:0000256" key="5">
    <source>
        <dbReference type="ARBA" id="ARBA00022741"/>
    </source>
</evidence>
<dbReference type="GO" id="GO:0046872">
    <property type="term" value="F:metal ion binding"/>
    <property type="evidence" value="ECO:0007669"/>
    <property type="project" value="UniProtKB-KW"/>
</dbReference>